<gene>
    <name evidence="1" type="ORF">N47_D29990</name>
</gene>
<proteinExistence type="predicted"/>
<dbReference type="EMBL" id="FR695874">
    <property type="protein sequence ID" value="CBX30190.1"/>
    <property type="molecule type" value="Genomic_DNA"/>
</dbReference>
<dbReference type="AlphaFoldDB" id="E1YHS1"/>
<name>E1YHS1_9BACT</name>
<evidence type="ECO:0008006" key="2">
    <source>
        <dbReference type="Google" id="ProtNLM"/>
    </source>
</evidence>
<dbReference type="GO" id="GO:0043165">
    <property type="term" value="P:Gram-negative-bacterium-type cell outer membrane assembly"/>
    <property type="evidence" value="ECO:0007669"/>
    <property type="project" value="InterPro"/>
</dbReference>
<organism evidence="1">
    <name type="scientific">uncultured Desulfobacterium sp</name>
    <dbReference type="NCBI Taxonomy" id="201089"/>
    <lineage>
        <taxon>Bacteria</taxon>
        <taxon>Pseudomonadati</taxon>
        <taxon>Thermodesulfobacteriota</taxon>
        <taxon>Desulfobacteria</taxon>
        <taxon>Desulfobacterales</taxon>
        <taxon>Desulfobacteriaceae</taxon>
        <taxon>Desulfobacterium</taxon>
        <taxon>environmental samples</taxon>
    </lineage>
</organism>
<dbReference type="InterPro" id="IPR007485">
    <property type="entry name" value="LPS_assembly_LptE"/>
</dbReference>
<dbReference type="Pfam" id="PF04390">
    <property type="entry name" value="LptE"/>
    <property type="match status" value="1"/>
</dbReference>
<sequence>MSFYGCGYMFAGSGELPASVKKVSVSVLENKTAENGIESIITNDIIYEFTRHGKNVAKKDEADAFLSGVIETANDAAISRSSTITSLERRVVIVVSLKLKGKDGNIIWTGSNITDDQAFTVLSDKLATENEMRKAIEILSKRIAEKVYNKLTDNF</sequence>
<dbReference type="Gene3D" id="3.30.160.150">
    <property type="entry name" value="Lipoprotein like domain"/>
    <property type="match status" value="1"/>
</dbReference>
<evidence type="ECO:0000313" key="1">
    <source>
        <dbReference type="EMBL" id="CBX30190.1"/>
    </source>
</evidence>
<dbReference type="GO" id="GO:0019867">
    <property type="term" value="C:outer membrane"/>
    <property type="evidence" value="ECO:0007669"/>
    <property type="project" value="InterPro"/>
</dbReference>
<reference evidence="1" key="1">
    <citation type="journal article" date="2011" name="Environ. Microbiol.">
        <title>Genomic insights into the metabolic potential of the polycyclic aromatic hydrocarbon degrading sulfate-reducing Deltaproteobacterium N47.</title>
        <authorList>
            <person name="Bergmann F."/>
            <person name="Selesi D."/>
            <person name="Weinmaier T."/>
            <person name="Tischler P."/>
            <person name="Rattei T."/>
            <person name="Meckenstock R.U."/>
        </authorList>
    </citation>
    <scope>NUCLEOTIDE SEQUENCE</scope>
</reference>
<protein>
    <recommendedName>
        <fullName evidence="2">Lipoprotein</fullName>
    </recommendedName>
</protein>
<accession>E1YHS1</accession>